<evidence type="ECO:0000256" key="1">
    <source>
        <dbReference type="SAM" id="Phobius"/>
    </source>
</evidence>
<gene>
    <name evidence="2" type="ORF">A0H81_09604</name>
</gene>
<organism evidence="2 3">
    <name type="scientific">Grifola frondosa</name>
    <name type="common">Maitake</name>
    <name type="synonym">Polyporus frondosus</name>
    <dbReference type="NCBI Taxonomy" id="5627"/>
    <lineage>
        <taxon>Eukaryota</taxon>
        <taxon>Fungi</taxon>
        <taxon>Dikarya</taxon>
        <taxon>Basidiomycota</taxon>
        <taxon>Agaricomycotina</taxon>
        <taxon>Agaricomycetes</taxon>
        <taxon>Polyporales</taxon>
        <taxon>Grifolaceae</taxon>
        <taxon>Grifola</taxon>
    </lineage>
</organism>
<dbReference type="EMBL" id="LUGG01000014">
    <property type="protein sequence ID" value="OBZ70322.1"/>
    <property type="molecule type" value="Genomic_DNA"/>
</dbReference>
<evidence type="ECO:0000313" key="2">
    <source>
        <dbReference type="EMBL" id="OBZ70322.1"/>
    </source>
</evidence>
<reference evidence="2 3" key="1">
    <citation type="submission" date="2016-03" db="EMBL/GenBank/DDBJ databases">
        <title>Whole genome sequencing of Grifola frondosa 9006-11.</title>
        <authorList>
            <person name="Min B."/>
            <person name="Park H."/>
            <person name="Kim J.-G."/>
            <person name="Cho H."/>
            <person name="Oh Y.-L."/>
            <person name="Kong W.-S."/>
            <person name="Choi I.-G."/>
        </authorList>
    </citation>
    <scope>NUCLEOTIDE SEQUENCE [LARGE SCALE GENOMIC DNA]</scope>
    <source>
        <strain evidence="2 3">9006-11</strain>
    </source>
</reference>
<proteinExistence type="predicted"/>
<dbReference type="AlphaFoldDB" id="A0A1C7M0A1"/>
<keyword evidence="3" id="KW-1185">Reference proteome</keyword>
<feature type="transmembrane region" description="Helical" evidence="1">
    <location>
        <begin position="79"/>
        <end position="104"/>
    </location>
</feature>
<evidence type="ECO:0000313" key="3">
    <source>
        <dbReference type="Proteomes" id="UP000092993"/>
    </source>
</evidence>
<accession>A0A1C7M0A1</accession>
<keyword evidence="1" id="KW-0812">Transmembrane</keyword>
<protein>
    <submittedName>
        <fullName evidence="2">Uncharacterized protein</fullName>
    </submittedName>
</protein>
<comment type="caution">
    <text evidence="2">The sequence shown here is derived from an EMBL/GenBank/DDBJ whole genome shotgun (WGS) entry which is preliminary data.</text>
</comment>
<dbReference type="OrthoDB" id="3264204at2759"/>
<keyword evidence="1" id="KW-0472">Membrane</keyword>
<name>A0A1C7M0A1_GRIFR</name>
<dbReference type="Proteomes" id="UP000092993">
    <property type="component" value="Unassembled WGS sequence"/>
</dbReference>
<sequence>MLPLARIVWNVFDNVFLLQMGRAYQARFRDFHLAAEEEGLRAIDEWRRAQQEEWDSVVDYTTMSAAISAIAPHAPDFAFAVWLGAAGLSVCGVFIVQYLPINAFSITDEDMGILVKDGNHYIDTALLATSVASPVIMALWSSILFIVGVVDYIIEAPLGGLQYKIFALIPIGFGVITAAATLLIGAIVGKRVEARWKLTTSCLVQELIGNTDVVAD</sequence>
<feature type="transmembrane region" description="Helical" evidence="1">
    <location>
        <begin position="165"/>
        <end position="188"/>
    </location>
</feature>
<feature type="transmembrane region" description="Helical" evidence="1">
    <location>
        <begin position="125"/>
        <end position="153"/>
    </location>
</feature>
<keyword evidence="1" id="KW-1133">Transmembrane helix</keyword>